<comment type="caution">
    <text evidence="2">The sequence shown here is derived from an EMBL/GenBank/DDBJ whole genome shotgun (WGS) entry which is preliminary data.</text>
</comment>
<keyword evidence="1" id="KW-1133">Transmembrane helix</keyword>
<keyword evidence="1" id="KW-0472">Membrane</keyword>
<organism evidence="2 3">
    <name type="scientific">Mycena venus</name>
    <dbReference type="NCBI Taxonomy" id="2733690"/>
    <lineage>
        <taxon>Eukaryota</taxon>
        <taxon>Fungi</taxon>
        <taxon>Dikarya</taxon>
        <taxon>Basidiomycota</taxon>
        <taxon>Agaricomycotina</taxon>
        <taxon>Agaricomycetes</taxon>
        <taxon>Agaricomycetidae</taxon>
        <taxon>Agaricales</taxon>
        <taxon>Marasmiineae</taxon>
        <taxon>Mycenaceae</taxon>
        <taxon>Mycena</taxon>
    </lineage>
</organism>
<evidence type="ECO:0000313" key="2">
    <source>
        <dbReference type="EMBL" id="KAF7325326.1"/>
    </source>
</evidence>
<evidence type="ECO:0000256" key="1">
    <source>
        <dbReference type="SAM" id="Phobius"/>
    </source>
</evidence>
<protein>
    <submittedName>
        <fullName evidence="2">Uncharacterized protein</fullName>
    </submittedName>
</protein>
<gene>
    <name evidence="2" type="ORF">MVEN_02633300</name>
</gene>
<sequence>MGTDLSIQLPVFKFHFVAALADALNLWSRLFLFLRSIFMLAAYLGTGLITITGISNYRDHQRREFYLVPCPEPPERHLYNSEIASNWIIPCAHGVSCPPRHHVPRSPMEPGILINIYCPIPATYTQPGPAVWTG</sequence>
<reference evidence="2" key="1">
    <citation type="submission" date="2020-05" db="EMBL/GenBank/DDBJ databases">
        <title>Mycena genomes resolve the evolution of fungal bioluminescence.</title>
        <authorList>
            <person name="Tsai I.J."/>
        </authorList>
    </citation>
    <scope>NUCLEOTIDE SEQUENCE</scope>
    <source>
        <strain evidence="2">CCC161011</strain>
    </source>
</reference>
<proteinExistence type="predicted"/>
<dbReference type="EMBL" id="JACAZI010000053">
    <property type="protein sequence ID" value="KAF7325326.1"/>
    <property type="molecule type" value="Genomic_DNA"/>
</dbReference>
<name>A0A8H6TY00_9AGAR</name>
<evidence type="ECO:0000313" key="3">
    <source>
        <dbReference type="Proteomes" id="UP000620124"/>
    </source>
</evidence>
<dbReference type="Proteomes" id="UP000620124">
    <property type="component" value="Unassembled WGS sequence"/>
</dbReference>
<accession>A0A8H6TY00</accession>
<dbReference type="Gene3D" id="2.70.50.70">
    <property type="match status" value="1"/>
</dbReference>
<feature type="transmembrane region" description="Helical" evidence="1">
    <location>
        <begin position="32"/>
        <end position="54"/>
    </location>
</feature>
<keyword evidence="1" id="KW-0812">Transmembrane</keyword>
<dbReference type="AlphaFoldDB" id="A0A8H6TY00"/>
<keyword evidence="3" id="KW-1185">Reference proteome</keyword>